<dbReference type="RefSeq" id="WP_097571925.1">
    <property type="nucleotide sequence ID" value="NZ_NWQG01000013.1"/>
</dbReference>
<evidence type="ECO:0000256" key="8">
    <source>
        <dbReference type="ARBA" id="ARBA00023136"/>
    </source>
</evidence>
<feature type="domain" description="ABC transmembrane type-1" evidence="10">
    <location>
        <begin position="18"/>
        <end position="203"/>
    </location>
</feature>
<name>A0A2A6FLF3_9HYPH</name>
<dbReference type="InterPro" id="IPR035906">
    <property type="entry name" value="MetI-like_sf"/>
</dbReference>
<dbReference type="PANTHER" id="PTHR30614">
    <property type="entry name" value="MEMBRANE COMPONENT OF AMINO ACID ABC TRANSPORTER"/>
    <property type="match status" value="1"/>
</dbReference>
<feature type="transmembrane region" description="Helical" evidence="9">
    <location>
        <begin position="56"/>
        <end position="77"/>
    </location>
</feature>
<dbReference type="GO" id="GO:0006865">
    <property type="term" value="P:amino acid transport"/>
    <property type="evidence" value="ECO:0007669"/>
    <property type="project" value="UniProtKB-KW"/>
</dbReference>
<feature type="transmembrane region" description="Helical" evidence="9">
    <location>
        <begin position="20"/>
        <end position="44"/>
    </location>
</feature>
<feature type="transmembrane region" description="Helical" evidence="9">
    <location>
        <begin position="185"/>
        <end position="209"/>
    </location>
</feature>
<dbReference type="GO" id="GO:0043190">
    <property type="term" value="C:ATP-binding cassette (ABC) transporter complex"/>
    <property type="evidence" value="ECO:0007669"/>
    <property type="project" value="InterPro"/>
</dbReference>
<dbReference type="SUPFAM" id="SSF161098">
    <property type="entry name" value="MetI-like"/>
    <property type="match status" value="1"/>
</dbReference>
<dbReference type="PROSITE" id="PS50928">
    <property type="entry name" value="ABC_TM1"/>
    <property type="match status" value="1"/>
</dbReference>
<proteinExistence type="inferred from homology"/>
<feature type="transmembrane region" description="Helical" evidence="9">
    <location>
        <begin position="131"/>
        <end position="153"/>
    </location>
</feature>
<accession>A0A2A6FLF3</accession>
<evidence type="ECO:0000256" key="4">
    <source>
        <dbReference type="ARBA" id="ARBA00022475"/>
    </source>
</evidence>
<evidence type="ECO:0000256" key="1">
    <source>
        <dbReference type="ARBA" id="ARBA00004429"/>
    </source>
</evidence>
<evidence type="ECO:0000256" key="2">
    <source>
        <dbReference type="ARBA" id="ARBA00010072"/>
    </source>
</evidence>
<evidence type="ECO:0000256" key="6">
    <source>
        <dbReference type="ARBA" id="ARBA00022970"/>
    </source>
</evidence>
<dbReference type="Pfam" id="PF00528">
    <property type="entry name" value="BPD_transp_1"/>
    <property type="match status" value="1"/>
</dbReference>
<dbReference type="InterPro" id="IPR014342">
    <property type="entry name" value="Ectoine_EhuC"/>
</dbReference>
<keyword evidence="3 9" id="KW-0813">Transport</keyword>
<comment type="similarity">
    <text evidence="2">Belongs to the binding-protein-dependent transport system permease family. HisMQ subfamily.</text>
</comment>
<dbReference type="GO" id="GO:0022857">
    <property type="term" value="F:transmembrane transporter activity"/>
    <property type="evidence" value="ECO:0007669"/>
    <property type="project" value="InterPro"/>
</dbReference>
<evidence type="ECO:0000256" key="3">
    <source>
        <dbReference type="ARBA" id="ARBA00022448"/>
    </source>
</evidence>
<dbReference type="InterPro" id="IPR010065">
    <property type="entry name" value="AA_ABC_transptr_permease_3TM"/>
</dbReference>
<keyword evidence="6" id="KW-0029">Amino-acid transport</keyword>
<keyword evidence="12" id="KW-1185">Reference proteome</keyword>
<keyword evidence="7 9" id="KW-1133">Transmembrane helix</keyword>
<reference evidence="11 12" key="1">
    <citation type="submission" date="2017-09" db="EMBL/GenBank/DDBJ databases">
        <title>Mesorhizobum sanjuanii sp. nov. isolated from nodules of Lotus tenuis in saline-alkaline lowlands of Flooding Pampa.</title>
        <authorList>
            <person name="Sannazzaro A.I."/>
            <person name="Torres Tejerizo G.A."/>
            <person name="Fontana F."/>
            <person name="Cumpa Velazquez L.M."/>
            <person name="Hansen L."/>
            <person name="Pistorio M."/>
            <person name="Estrella M.J."/>
        </authorList>
    </citation>
    <scope>NUCLEOTIDE SEQUENCE [LARGE SCALE GENOMIC DNA]</scope>
    <source>
        <strain evidence="11 12">BSA136</strain>
    </source>
</reference>
<dbReference type="Proteomes" id="UP000219182">
    <property type="component" value="Unassembled WGS sequence"/>
</dbReference>
<dbReference type="PANTHER" id="PTHR30614:SF0">
    <property type="entry name" value="L-CYSTINE TRANSPORT SYSTEM PERMEASE PROTEIN TCYL"/>
    <property type="match status" value="1"/>
</dbReference>
<dbReference type="CDD" id="cd06261">
    <property type="entry name" value="TM_PBP2"/>
    <property type="match status" value="1"/>
</dbReference>
<evidence type="ECO:0000313" key="11">
    <source>
        <dbReference type="EMBL" id="PDQ22562.1"/>
    </source>
</evidence>
<sequence>MQNLEPTLGYGQFILSGALATIELTVLSCVLALLMAFVAGLALLSRLLGVRAVSRIYVEFFRGTSIFVQLFAAYFVLPLAGISLSPVQAGFLAIGLNGSAYGAEVVRAAVQVVGRDQKEATIALNLSRRQAMWWIILPQAVVVMLPSFGNLAIEIMKSTAVASLVTVSELTFQAQMVRSQTGETAMPFMLILVTYLVIASVLMGLVRWLERRSSRGMAIMGA</sequence>
<keyword evidence="5 9" id="KW-0812">Transmembrane</keyword>
<evidence type="ECO:0000313" key="12">
    <source>
        <dbReference type="Proteomes" id="UP000219182"/>
    </source>
</evidence>
<dbReference type="AlphaFoldDB" id="A0A2A6FLF3"/>
<evidence type="ECO:0000256" key="5">
    <source>
        <dbReference type="ARBA" id="ARBA00022692"/>
    </source>
</evidence>
<evidence type="ECO:0000259" key="10">
    <source>
        <dbReference type="PROSITE" id="PS50928"/>
    </source>
</evidence>
<protein>
    <submittedName>
        <fullName evidence="11">Ectoine/hydroxyectoine ABC transporter permease subunit EhuC</fullName>
    </submittedName>
</protein>
<comment type="subcellular location">
    <subcellularLocation>
        <location evidence="1">Cell inner membrane</location>
        <topology evidence="1">Multi-pass membrane protein</topology>
    </subcellularLocation>
    <subcellularLocation>
        <location evidence="9">Cell membrane</location>
        <topology evidence="9">Multi-pass membrane protein</topology>
    </subcellularLocation>
</comment>
<gene>
    <name evidence="11" type="primary">ehuC</name>
    <name evidence="11" type="ORF">CN311_02965</name>
</gene>
<comment type="caution">
    <text evidence="11">The sequence shown here is derived from an EMBL/GenBank/DDBJ whole genome shotgun (WGS) entry which is preliminary data.</text>
</comment>
<dbReference type="Gene3D" id="1.10.3720.10">
    <property type="entry name" value="MetI-like"/>
    <property type="match status" value="1"/>
</dbReference>
<evidence type="ECO:0000256" key="9">
    <source>
        <dbReference type="RuleBase" id="RU363032"/>
    </source>
</evidence>
<dbReference type="InterPro" id="IPR043429">
    <property type="entry name" value="ArtM/GltK/GlnP/TcyL/YhdX-like"/>
</dbReference>
<keyword evidence="8 9" id="KW-0472">Membrane</keyword>
<evidence type="ECO:0000256" key="7">
    <source>
        <dbReference type="ARBA" id="ARBA00022989"/>
    </source>
</evidence>
<dbReference type="NCBIfam" id="TIGR01726">
    <property type="entry name" value="HEQRo_perm_3TM"/>
    <property type="match status" value="1"/>
</dbReference>
<organism evidence="11 12">
    <name type="scientific">Mesorhizobium sanjuanii</name>
    <dbReference type="NCBI Taxonomy" id="2037900"/>
    <lineage>
        <taxon>Bacteria</taxon>
        <taxon>Pseudomonadati</taxon>
        <taxon>Pseudomonadota</taxon>
        <taxon>Alphaproteobacteria</taxon>
        <taxon>Hyphomicrobiales</taxon>
        <taxon>Phyllobacteriaceae</taxon>
        <taxon>Mesorhizobium</taxon>
    </lineage>
</organism>
<dbReference type="NCBIfam" id="TIGR03004">
    <property type="entry name" value="ectoine_ehuC"/>
    <property type="match status" value="1"/>
</dbReference>
<dbReference type="EMBL" id="NWQG01000013">
    <property type="protein sequence ID" value="PDQ22562.1"/>
    <property type="molecule type" value="Genomic_DNA"/>
</dbReference>
<keyword evidence="4" id="KW-1003">Cell membrane</keyword>
<dbReference type="InterPro" id="IPR000515">
    <property type="entry name" value="MetI-like"/>
</dbReference>